<protein>
    <submittedName>
        <fullName evidence="11">M13 family metallopeptidase</fullName>
    </submittedName>
</protein>
<feature type="signal peptide" evidence="8">
    <location>
        <begin position="1"/>
        <end position="20"/>
    </location>
</feature>
<dbReference type="SUPFAM" id="SSF55486">
    <property type="entry name" value="Metalloproteases ('zincins'), catalytic domain"/>
    <property type="match status" value="1"/>
</dbReference>
<keyword evidence="3" id="KW-0645">Protease</keyword>
<dbReference type="AlphaFoldDB" id="A0A970B4T6"/>
<dbReference type="InterPro" id="IPR008753">
    <property type="entry name" value="Peptidase_M13_N"/>
</dbReference>
<dbReference type="CDD" id="cd08662">
    <property type="entry name" value="M13"/>
    <property type="match status" value="1"/>
</dbReference>
<keyword evidence="4" id="KW-0479">Metal-binding</keyword>
<dbReference type="PROSITE" id="PS51885">
    <property type="entry name" value="NEPRILYSIN"/>
    <property type="match status" value="1"/>
</dbReference>
<dbReference type="GO" id="GO:0016485">
    <property type="term" value="P:protein processing"/>
    <property type="evidence" value="ECO:0007669"/>
    <property type="project" value="TreeGrafter"/>
</dbReference>
<dbReference type="GO" id="GO:0005886">
    <property type="term" value="C:plasma membrane"/>
    <property type="evidence" value="ECO:0007669"/>
    <property type="project" value="TreeGrafter"/>
</dbReference>
<dbReference type="InterPro" id="IPR024079">
    <property type="entry name" value="MetalloPept_cat_dom_sf"/>
</dbReference>
<evidence type="ECO:0000259" key="9">
    <source>
        <dbReference type="Pfam" id="PF01431"/>
    </source>
</evidence>
<dbReference type="RefSeq" id="WP_168146130.1">
    <property type="nucleotide sequence ID" value="NZ_JAAVXB010000001.1"/>
</dbReference>
<reference evidence="11" key="1">
    <citation type="submission" date="2020-03" db="EMBL/GenBank/DDBJ databases">
        <title>Solimonas marina sp. nov., isolated from deep seawater of the Pacific Ocean.</title>
        <authorList>
            <person name="Liu X."/>
            <person name="Lai Q."/>
            <person name="Sun F."/>
            <person name="Gai Y."/>
            <person name="Li G."/>
            <person name="Shao Z."/>
        </authorList>
    </citation>
    <scope>NUCLEOTIDE SEQUENCE</scope>
    <source>
        <strain evidence="11">C16B3</strain>
    </source>
</reference>
<evidence type="ECO:0000313" key="12">
    <source>
        <dbReference type="Proteomes" id="UP000653472"/>
    </source>
</evidence>
<dbReference type="GO" id="GO:0004222">
    <property type="term" value="F:metalloendopeptidase activity"/>
    <property type="evidence" value="ECO:0007669"/>
    <property type="project" value="InterPro"/>
</dbReference>
<sequence>MFVRHVLAVALGVFTVGAEAAPADVPTQGPLQSLPYTPSLDVSAMDTRAQACDNFYQYACGGWQKHNPIPSDQASWSVYGKVYAENQRFLWGILAGLSQKTTGLTADQQKLGDYFSACMNEAAVQKAGLTPINGDLARIASLKDKAALPGLIAALQERTLDRGFLFAFGSAQSLSDATQVIADVDRGGLGLPDRDYYFRDDAKSKKLRAQYVAHVQAMFGLLGDAPAVAKQHAATVMKIETALAKTQLTPVERRDPHSLDHPVDLEGLQALTPHFDWSAYLKTLGTQPATFNVEEPAYLTAMDAELATLSLADWQTYLRWHVAHANADVLPKPFVTANFDFYRKTLRGVPEQQPRWKRCVTMTDEQLGDALGREFVARTFSAKTKADVQRMTEQIEAAMKSEIETLDWMSDATKKKALEKLAAIVNKIGYPDHWRDYSTLTIARDDFAGNVARGNVYEARRDLAKIGKPVDRSEWGMTPPTVNAYYDPQKNDINFPAGVLQPPLYDPKMDAAPNYGNTGGTIGHELTHAFDDEGRQFDAQGNLKDWWTPADAKAFEKQASCVVDQYAQYTVVDDIKINSKLTEGEDLADLGGLVLAWIAWKTETEGQKLQPVAGLTPEQRFFIGNAQWACANERPEQLRAGALTDPHSPPEYRVNGLVVNMPQFKEAFHCKDGDKMVKEQQCRVW</sequence>
<comment type="caution">
    <text evidence="11">The sequence shown here is derived from an EMBL/GenBank/DDBJ whole genome shotgun (WGS) entry which is preliminary data.</text>
</comment>
<dbReference type="GO" id="GO:0046872">
    <property type="term" value="F:metal ion binding"/>
    <property type="evidence" value="ECO:0007669"/>
    <property type="project" value="UniProtKB-KW"/>
</dbReference>
<dbReference type="PRINTS" id="PR00786">
    <property type="entry name" value="NEPRILYSIN"/>
</dbReference>
<keyword evidence="5" id="KW-0378">Hydrolase</keyword>
<evidence type="ECO:0000256" key="5">
    <source>
        <dbReference type="ARBA" id="ARBA00022801"/>
    </source>
</evidence>
<proteinExistence type="inferred from homology"/>
<evidence type="ECO:0000256" key="3">
    <source>
        <dbReference type="ARBA" id="ARBA00022670"/>
    </source>
</evidence>
<evidence type="ECO:0000259" key="10">
    <source>
        <dbReference type="Pfam" id="PF05649"/>
    </source>
</evidence>
<feature type="domain" description="Peptidase M13 N-terminal" evidence="10">
    <location>
        <begin position="52"/>
        <end position="431"/>
    </location>
</feature>
<dbReference type="Gene3D" id="1.10.1380.10">
    <property type="entry name" value="Neutral endopeptidase , domain2"/>
    <property type="match status" value="1"/>
</dbReference>
<feature type="domain" description="Peptidase M13 C-terminal" evidence="9">
    <location>
        <begin position="483"/>
        <end position="684"/>
    </location>
</feature>
<keyword evidence="7" id="KW-0482">Metalloprotease</keyword>
<dbReference type="PANTHER" id="PTHR11733:SF167">
    <property type="entry name" value="FI17812P1-RELATED"/>
    <property type="match status" value="1"/>
</dbReference>
<keyword evidence="8" id="KW-0732">Signal</keyword>
<evidence type="ECO:0000256" key="8">
    <source>
        <dbReference type="SAM" id="SignalP"/>
    </source>
</evidence>
<comment type="similarity">
    <text evidence="2">Belongs to the peptidase M13 family.</text>
</comment>
<evidence type="ECO:0000256" key="6">
    <source>
        <dbReference type="ARBA" id="ARBA00022833"/>
    </source>
</evidence>
<feature type="chain" id="PRO_5036754377" evidence="8">
    <location>
        <begin position="21"/>
        <end position="685"/>
    </location>
</feature>
<organism evidence="11 12">
    <name type="scientific">Solimonas marina</name>
    <dbReference type="NCBI Taxonomy" id="2714601"/>
    <lineage>
        <taxon>Bacteria</taxon>
        <taxon>Pseudomonadati</taxon>
        <taxon>Pseudomonadota</taxon>
        <taxon>Gammaproteobacteria</taxon>
        <taxon>Nevskiales</taxon>
        <taxon>Nevskiaceae</taxon>
        <taxon>Solimonas</taxon>
    </lineage>
</organism>
<dbReference type="InterPro" id="IPR000718">
    <property type="entry name" value="Peptidase_M13"/>
</dbReference>
<keyword evidence="12" id="KW-1185">Reference proteome</keyword>
<comment type="cofactor">
    <cofactor evidence="1">
        <name>Zn(2+)</name>
        <dbReference type="ChEBI" id="CHEBI:29105"/>
    </cofactor>
</comment>
<evidence type="ECO:0000256" key="1">
    <source>
        <dbReference type="ARBA" id="ARBA00001947"/>
    </source>
</evidence>
<dbReference type="EMBL" id="JAAVXB010000001">
    <property type="protein sequence ID" value="NKF20870.1"/>
    <property type="molecule type" value="Genomic_DNA"/>
</dbReference>
<gene>
    <name evidence="11" type="ORF">G7Y82_00980</name>
</gene>
<evidence type="ECO:0000256" key="7">
    <source>
        <dbReference type="ARBA" id="ARBA00023049"/>
    </source>
</evidence>
<dbReference type="Proteomes" id="UP000653472">
    <property type="component" value="Unassembled WGS sequence"/>
</dbReference>
<evidence type="ECO:0000256" key="4">
    <source>
        <dbReference type="ARBA" id="ARBA00022723"/>
    </source>
</evidence>
<evidence type="ECO:0000256" key="2">
    <source>
        <dbReference type="ARBA" id="ARBA00007357"/>
    </source>
</evidence>
<dbReference type="Gene3D" id="3.40.390.10">
    <property type="entry name" value="Collagenase (Catalytic Domain)"/>
    <property type="match status" value="1"/>
</dbReference>
<dbReference type="PANTHER" id="PTHR11733">
    <property type="entry name" value="ZINC METALLOPROTEASE FAMILY M13 NEPRILYSIN-RELATED"/>
    <property type="match status" value="1"/>
</dbReference>
<dbReference type="Pfam" id="PF05649">
    <property type="entry name" value="Peptidase_M13_N"/>
    <property type="match status" value="1"/>
</dbReference>
<evidence type="ECO:0000313" key="11">
    <source>
        <dbReference type="EMBL" id="NKF20870.1"/>
    </source>
</evidence>
<dbReference type="InterPro" id="IPR042089">
    <property type="entry name" value="Peptidase_M13_dom_2"/>
</dbReference>
<dbReference type="Pfam" id="PF01431">
    <property type="entry name" value="Peptidase_M13"/>
    <property type="match status" value="1"/>
</dbReference>
<accession>A0A970B4T6</accession>
<keyword evidence="6" id="KW-0862">Zinc</keyword>
<name>A0A970B4T6_9GAMM</name>
<dbReference type="InterPro" id="IPR018497">
    <property type="entry name" value="Peptidase_M13_C"/>
</dbReference>